<protein>
    <submittedName>
        <fullName evidence="1">Uncharacterized protein</fullName>
    </submittedName>
</protein>
<dbReference type="AlphaFoldDB" id="A0A7Y6BU17"/>
<sequence length="117" mass="13382">MSIKRDVNGYKIFDLPSGGQLLWAEEDLVLFARPNESCTPLTTEFDDHYDEIMEAWEHAVVERDRLLQENKRYKDALSQISHVKAGIHTDLYWRGTDAISIAREALAVSQEGEGETE</sequence>
<comment type="caution">
    <text evidence="1">The sequence shown here is derived from an EMBL/GenBank/DDBJ whole genome shotgun (WGS) entry which is preliminary data.</text>
</comment>
<accession>A0A7Y6BU17</accession>
<dbReference type="EMBL" id="JABMCB010000121">
    <property type="protein sequence ID" value="NUU73999.1"/>
    <property type="molecule type" value="Genomic_DNA"/>
</dbReference>
<dbReference type="Proteomes" id="UP000526125">
    <property type="component" value="Unassembled WGS sequence"/>
</dbReference>
<keyword evidence="2" id="KW-1185">Reference proteome</keyword>
<proteinExistence type="predicted"/>
<evidence type="ECO:0000313" key="2">
    <source>
        <dbReference type="Proteomes" id="UP000526125"/>
    </source>
</evidence>
<reference evidence="1 2" key="1">
    <citation type="submission" date="2020-05" db="EMBL/GenBank/DDBJ databases">
        <title>Genome Sequencing of Type Strains.</title>
        <authorList>
            <person name="Lemaire J.F."/>
            <person name="Inderbitzin P."/>
            <person name="Gregorio O.A."/>
            <person name="Collins S.B."/>
            <person name="Wespe N."/>
            <person name="Knight-Connoni V."/>
        </authorList>
    </citation>
    <scope>NUCLEOTIDE SEQUENCE [LARGE SCALE GENOMIC DNA]</scope>
    <source>
        <strain evidence="1 2">LMG 21957</strain>
    </source>
</reference>
<organism evidence="1 2">
    <name type="scientific">Paenibacillus xylanilyticus</name>
    <dbReference type="NCBI Taxonomy" id="248903"/>
    <lineage>
        <taxon>Bacteria</taxon>
        <taxon>Bacillati</taxon>
        <taxon>Bacillota</taxon>
        <taxon>Bacilli</taxon>
        <taxon>Bacillales</taxon>
        <taxon>Paenibacillaceae</taxon>
        <taxon>Paenibacillus</taxon>
    </lineage>
</organism>
<name>A0A7Y6BU17_9BACL</name>
<gene>
    <name evidence="1" type="ORF">HP552_01720</name>
</gene>
<dbReference type="RefSeq" id="WP_175393983.1">
    <property type="nucleotide sequence ID" value="NZ_JABMCB010000121.1"/>
</dbReference>
<evidence type="ECO:0000313" key="1">
    <source>
        <dbReference type="EMBL" id="NUU73999.1"/>
    </source>
</evidence>